<keyword evidence="2" id="KW-0812">Transmembrane</keyword>
<feature type="transmembrane region" description="Helical" evidence="2">
    <location>
        <begin position="442"/>
        <end position="461"/>
    </location>
</feature>
<organism evidence="4 5">
    <name type="scientific">Parascaris univalens</name>
    <name type="common">Nematode worm</name>
    <dbReference type="NCBI Taxonomy" id="6257"/>
    <lineage>
        <taxon>Eukaryota</taxon>
        <taxon>Metazoa</taxon>
        <taxon>Ecdysozoa</taxon>
        <taxon>Nematoda</taxon>
        <taxon>Chromadorea</taxon>
        <taxon>Rhabditida</taxon>
        <taxon>Spirurina</taxon>
        <taxon>Ascaridomorpha</taxon>
        <taxon>Ascaridoidea</taxon>
        <taxon>Ascarididae</taxon>
        <taxon>Parascaris</taxon>
    </lineage>
</organism>
<feature type="transmembrane region" description="Helical" evidence="2">
    <location>
        <begin position="286"/>
        <end position="306"/>
    </location>
</feature>
<evidence type="ECO:0000313" key="4">
    <source>
        <dbReference type="Proteomes" id="UP000887569"/>
    </source>
</evidence>
<dbReference type="PANTHER" id="PTHR45757">
    <property type="entry name" value="PROTEIN CBG23364-RELATED"/>
    <property type="match status" value="1"/>
</dbReference>
<keyword evidence="2" id="KW-1133">Transmembrane helix</keyword>
<evidence type="ECO:0000313" key="5">
    <source>
        <dbReference type="WBParaSite" id="PgR087_g010_t02"/>
    </source>
</evidence>
<feature type="transmembrane region" description="Helical" evidence="2">
    <location>
        <begin position="506"/>
        <end position="527"/>
    </location>
</feature>
<dbReference type="Proteomes" id="UP000887569">
    <property type="component" value="Unplaced"/>
</dbReference>
<dbReference type="InterPro" id="IPR011701">
    <property type="entry name" value="MFS"/>
</dbReference>
<dbReference type="PROSITE" id="PS50850">
    <property type="entry name" value="MFS"/>
    <property type="match status" value="1"/>
</dbReference>
<dbReference type="SUPFAM" id="SSF103473">
    <property type="entry name" value="MFS general substrate transporter"/>
    <property type="match status" value="1"/>
</dbReference>
<evidence type="ECO:0000256" key="1">
    <source>
        <dbReference type="ARBA" id="ARBA00004141"/>
    </source>
</evidence>
<sequence length="640" mass="69398">IKMTHKFRLIILLLASACLSMMMANILTLNFCILCMTENQFTYEDQNIKFGYDIFQSIASGESFTSGVASDAIAELSPLKFKFPSMFDFTPGFNKTSFKLAENHPELFLRIIKMVTLGLCKNGTEKVAEQVDLLNVDIEQIRNGFNFTAIDPKLTASAKEHIIGVAEATSELMNAEGKKVSKWMKTKPEDLELRNLTWDGVVSLRRRVIAKRADYEYNAQERSILFAAIAIGALIAIIPITAGIHRYGCRKSFTAVGVIAATATAFCPLAASFGIIPFTFMRMLQGVGYAACMPVIGSVTSTWASLGESGLFSGALTSFIQLGPVIAMPLSGILCVSPAGWPSVFYVHSGITFMLITLWWTLYRDSPTGSRYVTAKELAIIQDGKLCTSKGNANSDKLPLRRIYTSLSAWAVWIAAIGNMCSIQMVVVFAPTYLNQVLGFQLINVGFAAALPTLLQCVVKIIAGMSSDKIGFLGETAKVRVFNSIAFIGMGSFLVALALLPNSSPLVALACLIGSATVLGFNTGGFFKSCVLIGRQYSHFINANIQIIMCVAMLLVPFVVYSMTPSGSPSEWRSVFLLHAALLFITNAVFCVIGQGEAADFTHSSSQDGTTAHSTTSKDTSVYKMAVIEQPISIHAEKNS</sequence>
<evidence type="ECO:0000256" key="2">
    <source>
        <dbReference type="SAM" id="Phobius"/>
    </source>
</evidence>
<accession>A0A915C431</accession>
<protein>
    <submittedName>
        <fullName evidence="5">Major facilitator superfamily (MFS) profile domain-containing protein</fullName>
    </submittedName>
</protein>
<proteinExistence type="predicted"/>
<name>A0A915C431_PARUN</name>
<dbReference type="AlphaFoldDB" id="A0A915C431"/>
<feature type="transmembrane region" description="Helical" evidence="2">
    <location>
        <begin position="318"/>
        <end position="339"/>
    </location>
</feature>
<feature type="transmembrane region" description="Helical" evidence="2">
    <location>
        <begin position="345"/>
        <end position="363"/>
    </location>
</feature>
<dbReference type="GO" id="GO:0016020">
    <property type="term" value="C:membrane"/>
    <property type="evidence" value="ECO:0007669"/>
    <property type="project" value="UniProtKB-SubCell"/>
</dbReference>
<dbReference type="InterPro" id="IPR036259">
    <property type="entry name" value="MFS_trans_sf"/>
</dbReference>
<comment type="subcellular location">
    <subcellularLocation>
        <location evidence="1">Membrane</location>
        <topology evidence="1">Multi-pass membrane protein</topology>
    </subcellularLocation>
</comment>
<dbReference type="GO" id="GO:0022857">
    <property type="term" value="F:transmembrane transporter activity"/>
    <property type="evidence" value="ECO:0007669"/>
    <property type="project" value="InterPro"/>
</dbReference>
<feature type="transmembrane region" description="Helical" evidence="2">
    <location>
        <begin position="575"/>
        <end position="594"/>
    </location>
</feature>
<dbReference type="Pfam" id="PF07690">
    <property type="entry name" value="MFS_1"/>
    <property type="match status" value="1"/>
</dbReference>
<dbReference type="WBParaSite" id="PgR087_g010_t02">
    <property type="protein sequence ID" value="PgR087_g010_t02"/>
    <property type="gene ID" value="PgR087_g010"/>
</dbReference>
<keyword evidence="2" id="KW-0472">Membrane</keyword>
<keyword evidence="4" id="KW-1185">Reference proteome</keyword>
<feature type="transmembrane region" description="Helical" evidence="2">
    <location>
        <begin position="256"/>
        <end position="280"/>
    </location>
</feature>
<feature type="domain" description="Major facilitator superfamily (MFS) profile" evidence="3">
    <location>
        <begin position="132"/>
        <end position="640"/>
    </location>
</feature>
<dbReference type="InterPro" id="IPR020846">
    <property type="entry name" value="MFS_dom"/>
</dbReference>
<evidence type="ECO:0000259" key="3">
    <source>
        <dbReference type="PROSITE" id="PS50850"/>
    </source>
</evidence>
<reference evidence="5" key="1">
    <citation type="submission" date="2022-11" db="UniProtKB">
        <authorList>
            <consortium name="WormBaseParasite"/>
        </authorList>
    </citation>
    <scope>IDENTIFICATION</scope>
</reference>
<feature type="transmembrane region" description="Helical" evidence="2">
    <location>
        <begin position="224"/>
        <end position="244"/>
    </location>
</feature>
<feature type="transmembrane region" description="Helical" evidence="2">
    <location>
        <begin position="539"/>
        <end position="563"/>
    </location>
</feature>
<feature type="transmembrane region" description="Helical" evidence="2">
    <location>
        <begin position="481"/>
        <end position="500"/>
    </location>
</feature>
<dbReference type="Gene3D" id="1.20.1250.20">
    <property type="entry name" value="MFS general substrate transporter like domains"/>
    <property type="match status" value="2"/>
</dbReference>
<feature type="transmembrane region" description="Helical" evidence="2">
    <location>
        <begin position="407"/>
        <end position="430"/>
    </location>
</feature>